<keyword evidence="2" id="KW-1185">Reference proteome</keyword>
<organism evidence="1 2">
    <name type="scientific">Trichostrongylus colubriformis</name>
    <name type="common">Black scour worm</name>
    <dbReference type="NCBI Taxonomy" id="6319"/>
    <lineage>
        <taxon>Eukaryota</taxon>
        <taxon>Metazoa</taxon>
        <taxon>Ecdysozoa</taxon>
        <taxon>Nematoda</taxon>
        <taxon>Chromadorea</taxon>
        <taxon>Rhabditida</taxon>
        <taxon>Rhabditina</taxon>
        <taxon>Rhabditomorpha</taxon>
        <taxon>Strongyloidea</taxon>
        <taxon>Trichostrongylidae</taxon>
        <taxon>Trichostrongylus</taxon>
    </lineage>
</organism>
<protein>
    <submittedName>
        <fullName evidence="1">Uncharacterized protein</fullName>
    </submittedName>
</protein>
<accession>A0AAN8IBE1</accession>
<name>A0AAN8IBE1_TRICO</name>
<proteinExistence type="predicted"/>
<reference evidence="1 2" key="1">
    <citation type="submission" date="2019-10" db="EMBL/GenBank/DDBJ databases">
        <title>Assembly and Annotation for the nematode Trichostrongylus colubriformis.</title>
        <authorList>
            <person name="Martin J."/>
        </authorList>
    </citation>
    <scope>NUCLEOTIDE SEQUENCE [LARGE SCALE GENOMIC DNA]</scope>
    <source>
        <strain evidence="1">G859</strain>
        <tissue evidence="1">Whole worm</tissue>
    </source>
</reference>
<sequence length="33" mass="3618">MDAVEATVSQQKQRCFSTCSSLLLLSVSSLKKE</sequence>
<gene>
    <name evidence="1" type="ORF">GCK32_022638</name>
</gene>
<dbReference type="EMBL" id="WIXE01023425">
    <property type="protein sequence ID" value="KAK5966526.1"/>
    <property type="molecule type" value="Genomic_DNA"/>
</dbReference>
<dbReference type="AlphaFoldDB" id="A0AAN8IBE1"/>
<evidence type="ECO:0000313" key="1">
    <source>
        <dbReference type="EMBL" id="KAK5966526.1"/>
    </source>
</evidence>
<dbReference type="Proteomes" id="UP001331761">
    <property type="component" value="Unassembled WGS sequence"/>
</dbReference>
<evidence type="ECO:0000313" key="2">
    <source>
        <dbReference type="Proteomes" id="UP001331761"/>
    </source>
</evidence>
<comment type="caution">
    <text evidence="1">The sequence shown here is derived from an EMBL/GenBank/DDBJ whole genome shotgun (WGS) entry which is preliminary data.</text>
</comment>